<dbReference type="PANTHER" id="PTHR15536">
    <property type="entry name" value="TACHYKININ-3"/>
    <property type="match status" value="1"/>
</dbReference>
<evidence type="ECO:0000256" key="6">
    <source>
        <dbReference type="ARBA" id="ARBA00022815"/>
    </source>
</evidence>
<evidence type="ECO:0000256" key="5">
    <source>
        <dbReference type="ARBA" id="ARBA00022729"/>
    </source>
</evidence>
<evidence type="ECO:0000256" key="2">
    <source>
        <dbReference type="ARBA" id="ARBA00007518"/>
    </source>
</evidence>
<protein>
    <recommendedName>
        <fullName evidence="11">Neuromedin-K</fullName>
    </recommendedName>
</protein>
<dbReference type="PANTHER" id="PTHR15536:SF1">
    <property type="entry name" value="TACHYKININ-3"/>
    <property type="match status" value="1"/>
</dbReference>
<evidence type="ECO:0000256" key="7">
    <source>
        <dbReference type="ARBA" id="ARBA00023320"/>
    </source>
</evidence>
<dbReference type="GO" id="GO:0007218">
    <property type="term" value="P:neuropeptide signaling pathway"/>
    <property type="evidence" value="ECO:0007669"/>
    <property type="project" value="UniProtKB-KW"/>
</dbReference>
<comment type="similarity">
    <text evidence="2">Belongs to the tachykinin family.</text>
</comment>
<keyword evidence="5" id="KW-0732">Signal</keyword>
<dbReference type="GO" id="GO:0007217">
    <property type="term" value="P:tachykinin receptor signaling pathway"/>
    <property type="evidence" value="ECO:0007669"/>
    <property type="project" value="InterPro"/>
</dbReference>
<evidence type="ECO:0000313" key="10">
    <source>
        <dbReference type="Proteomes" id="UP001153269"/>
    </source>
</evidence>
<accession>A0A9N7VNY8</accession>
<dbReference type="AlphaFoldDB" id="A0A9N7VNY8"/>
<comment type="caution">
    <text evidence="9">The sequence shown here is derived from an EMBL/GenBank/DDBJ whole genome shotgun (WGS) entry which is preliminary data.</text>
</comment>
<organism evidence="9 10">
    <name type="scientific">Pleuronectes platessa</name>
    <name type="common">European plaice</name>
    <dbReference type="NCBI Taxonomy" id="8262"/>
    <lineage>
        <taxon>Eukaryota</taxon>
        <taxon>Metazoa</taxon>
        <taxon>Chordata</taxon>
        <taxon>Craniata</taxon>
        <taxon>Vertebrata</taxon>
        <taxon>Euteleostomi</taxon>
        <taxon>Actinopterygii</taxon>
        <taxon>Neopterygii</taxon>
        <taxon>Teleostei</taxon>
        <taxon>Neoteleostei</taxon>
        <taxon>Acanthomorphata</taxon>
        <taxon>Carangaria</taxon>
        <taxon>Pleuronectiformes</taxon>
        <taxon>Pleuronectoidei</taxon>
        <taxon>Pleuronectidae</taxon>
        <taxon>Pleuronectes</taxon>
    </lineage>
</organism>
<evidence type="ECO:0008006" key="11">
    <source>
        <dbReference type="Google" id="ProtNLM"/>
    </source>
</evidence>
<evidence type="ECO:0000313" key="9">
    <source>
        <dbReference type="EMBL" id="CAB1452648.1"/>
    </source>
</evidence>
<name>A0A9N7VNY8_PLEPL</name>
<dbReference type="PROSITE" id="PS00267">
    <property type="entry name" value="TACHYKININ"/>
    <property type="match status" value="1"/>
</dbReference>
<keyword evidence="4" id="KW-0165">Cleavage on pair of basic residues</keyword>
<dbReference type="GO" id="GO:0045777">
    <property type="term" value="P:positive regulation of blood pressure"/>
    <property type="evidence" value="ECO:0007669"/>
    <property type="project" value="TreeGrafter"/>
</dbReference>
<dbReference type="InterPro" id="IPR003635">
    <property type="entry name" value="Neurokinin-B/TAC3"/>
</dbReference>
<gene>
    <name evidence="9" type="ORF">PLEPLA_LOCUS40398</name>
</gene>
<evidence type="ECO:0000256" key="3">
    <source>
        <dbReference type="ARBA" id="ARBA00022525"/>
    </source>
</evidence>
<dbReference type="Proteomes" id="UP001153269">
    <property type="component" value="Unassembled WGS sequence"/>
</dbReference>
<comment type="function">
    <text evidence="8">Tachykinins are active peptides which excite neurons, evoke behavioral responses, are potent vasodilators and secretagogues, and contract (directly or indirectly) many smooth muscles. Is a critical central regulator of gonadal function.</text>
</comment>
<sequence>MPLFWGGTSIRKSPDGKESKNMHVLVTLPVRISFLITLLIGVTQVPSVCLLPKSLDAPVALSGSHCRIYPSPLHSAPAHSLTKSPARQKSGGAEKMRRGLLLVTLFFILKLRHSQSRCEESGSRRSTSDTAGLENLKRNILKRYSDMDYDSFVGLMGRRDTDANIVESPQKREMHDIFVGLMGRRNSEPDNGLRRENQERRGVFLNKCRLRFLQGL</sequence>
<keyword evidence="10" id="KW-1185">Reference proteome</keyword>
<dbReference type="InterPro" id="IPR013055">
    <property type="entry name" value="Tachy_Neuro_lke_CS"/>
</dbReference>
<comment type="subcellular location">
    <subcellularLocation>
        <location evidence="1">Secreted</location>
    </subcellularLocation>
</comment>
<keyword evidence="3" id="KW-0964">Secreted</keyword>
<dbReference type="EMBL" id="CADEAL010004136">
    <property type="protein sequence ID" value="CAB1452648.1"/>
    <property type="molecule type" value="Genomic_DNA"/>
</dbReference>
<evidence type="ECO:0000256" key="8">
    <source>
        <dbReference type="ARBA" id="ARBA00045164"/>
    </source>
</evidence>
<keyword evidence="6" id="KW-0027">Amidation</keyword>
<evidence type="ECO:0000256" key="1">
    <source>
        <dbReference type="ARBA" id="ARBA00004613"/>
    </source>
</evidence>
<evidence type="ECO:0000256" key="4">
    <source>
        <dbReference type="ARBA" id="ARBA00022685"/>
    </source>
</evidence>
<keyword evidence="7" id="KW-0527">Neuropeptide</keyword>
<reference evidence="9" key="1">
    <citation type="submission" date="2020-03" db="EMBL/GenBank/DDBJ databases">
        <authorList>
            <person name="Weist P."/>
        </authorList>
    </citation>
    <scope>NUCLEOTIDE SEQUENCE</scope>
</reference>
<dbReference type="GO" id="GO:0005576">
    <property type="term" value="C:extracellular region"/>
    <property type="evidence" value="ECO:0007669"/>
    <property type="project" value="UniProtKB-SubCell"/>
</dbReference>
<proteinExistence type="inferred from homology"/>